<sequence length="257" mass="29058">MRSAQICRQPRETRQQILGPPGRGPGAQLGDLHHVTRLILRRHCRDTPVGHRPVEIRQQLPQRGGIAAVPLGRRKSGHGHQHAGEKIRRPHFRQAFPREMRCLHLGHEGPHHSLQFGQYCRPGAPQAEYRALSALLVIGHECTDRSGQLHCHFIDQLHSRANRRRPTARRQRSCQREISGECVSARVVNVEVLNLTQLLFGEECFIQHFHRKLSEPRRPQIVVCDALPDGARRIVVAGDQIIPSAIIVGHRRAAQIG</sequence>
<organism evidence="2 3">
    <name type="scientific">Nocardia cerradoensis</name>
    <dbReference type="NCBI Taxonomy" id="85688"/>
    <lineage>
        <taxon>Bacteria</taxon>
        <taxon>Bacillati</taxon>
        <taxon>Actinomycetota</taxon>
        <taxon>Actinomycetes</taxon>
        <taxon>Mycobacteriales</taxon>
        <taxon>Nocardiaceae</taxon>
        <taxon>Nocardia</taxon>
    </lineage>
</organism>
<protein>
    <submittedName>
        <fullName evidence="2">Uncharacterized protein</fullName>
    </submittedName>
</protein>
<dbReference type="AlphaFoldDB" id="A0A231GT41"/>
<comment type="caution">
    <text evidence="2">The sequence shown here is derived from an EMBL/GenBank/DDBJ whole genome shotgun (WGS) entry which is preliminary data.</text>
</comment>
<gene>
    <name evidence="2" type="ORF">B7C42_08133</name>
</gene>
<dbReference type="Proteomes" id="UP000215506">
    <property type="component" value="Unassembled WGS sequence"/>
</dbReference>
<proteinExistence type="predicted"/>
<reference evidence="2 3" key="1">
    <citation type="submission" date="2017-07" db="EMBL/GenBank/DDBJ databases">
        <title>First draft Genome Sequence of Nocardia cerradoensis isolated from human infection.</title>
        <authorList>
            <person name="Carrasco G."/>
        </authorList>
    </citation>
    <scope>NUCLEOTIDE SEQUENCE [LARGE SCALE GENOMIC DNA]</scope>
    <source>
        <strain evidence="2 3">CNM20130759</strain>
    </source>
</reference>
<evidence type="ECO:0000313" key="3">
    <source>
        <dbReference type="Proteomes" id="UP000215506"/>
    </source>
</evidence>
<dbReference type="EMBL" id="NGAF01000064">
    <property type="protein sequence ID" value="OXR39793.1"/>
    <property type="molecule type" value="Genomic_DNA"/>
</dbReference>
<evidence type="ECO:0000256" key="1">
    <source>
        <dbReference type="SAM" id="MobiDB-lite"/>
    </source>
</evidence>
<keyword evidence="3" id="KW-1185">Reference proteome</keyword>
<name>A0A231GT41_9NOCA</name>
<evidence type="ECO:0000313" key="2">
    <source>
        <dbReference type="EMBL" id="OXR39793.1"/>
    </source>
</evidence>
<feature type="region of interest" description="Disordered" evidence="1">
    <location>
        <begin position="1"/>
        <end position="29"/>
    </location>
</feature>
<accession>A0A231GT41</accession>